<name>A0AAV4TS27_9ARAC</name>
<protein>
    <submittedName>
        <fullName evidence="2">Uncharacterized protein</fullName>
    </submittedName>
</protein>
<reference evidence="2 3" key="1">
    <citation type="submission" date="2021-06" db="EMBL/GenBank/DDBJ databases">
        <title>Caerostris darwini draft genome.</title>
        <authorList>
            <person name="Kono N."/>
            <person name="Arakawa K."/>
        </authorList>
    </citation>
    <scope>NUCLEOTIDE SEQUENCE [LARGE SCALE GENOMIC DNA]</scope>
</reference>
<evidence type="ECO:0000313" key="3">
    <source>
        <dbReference type="Proteomes" id="UP001054837"/>
    </source>
</evidence>
<sequence>MQDILTPSSPYSSFKHSLKLRISYHQNHGGVKVPQMSLHKAIAGPKSRFPSKPGKKRTGGSKGQSVFRETANGTPHPTQGMQDILTPSSPYSSFKHSLKLRISHHHNHGEVEVPQMSLHKAIAGHKSHFQSKSGEEKGSKGQSVFRATANGTPHPTRGNDG</sequence>
<organism evidence="2 3">
    <name type="scientific">Caerostris darwini</name>
    <dbReference type="NCBI Taxonomy" id="1538125"/>
    <lineage>
        <taxon>Eukaryota</taxon>
        <taxon>Metazoa</taxon>
        <taxon>Ecdysozoa</taxon>
        <taxon>Arthropoda</taxon>
        <taxon>Chelicerata</taxon>
        <taxon>Arachnida</taxon>
        <taxon>Araneae</taxon>
        <taxon>Araneomorphae</taxon>
        <taxon>Entelegynae</taxon>
        <taxon>Araneoidea</taxon>
        <taxon>Araneidae</taxon>
        <taxon>Caerostris</taxon>
    </lineage>
</organism>
<dbReference type="AlphaFoldDB" id="A0AAV4TS27"/>
<feature type="region of interest" description="Disordered" evidence="1">
    <location>
        <begin position="124"/>
        <end position="161"/>
    </location>
</feature>
<keyword evidence="3" id="KW-1185">Reference proteome</keyword>
<dbReference type="EMBL" id="BPLQ01010204">
    <property type="protein sequence ID" value="GIY49110.1"/>
    <property type="molecule type" value="Genomic_DNA"/>
</dbReference>
<gene>
    <name evidence="2" type="ORF">CDAR_619491</name>
</gene>
<evidence type="ECO:0000256" key="1">
    <source>
        <dbReference type="SAM" id="MobiDB-lite"/>
    </source>
</evidence>
<dbReference type="Proteomes" id="UP001054837">
    <property type="component" value="Unassembled WGS sequence"/>
</dbReference>
<evidence type="ECO:0000313" key="2">
    <source>
        <dbReference type="EMBL" id="GIY49110.1"/>
    </source>
</evidence>
<feature type="compositionally biased region" description="Polar residues" evidence="1">
    <location>
        <begin position="71"/>
        <end position="92"/>
    </location>
</feature>
<proteinExistence type="predicted"/>
<comment type="caution">
    <text evidence="2">The sequence shown here is derived from an EMBL/GenBank/DDBJ whole genome shotgun (WGS) entry which is preliminary data.</text>
</comment>
<accession>A0AAV4TS27</accession>
<feature type="region of interest" description="Disordered" evidence="1">
    <location>
        <begin position="44"/>
        <end position="92"/>
    </location>
</feature>